<feature type="compositionally biased region" description="Polar residues" evidence="1">
    <location>
        <begin position="1313"/>
        <end position="1323"/>
    </location>
</feature>
<feature type="compositionally biased region" description="Polar residues" evidence="1">
    <location>
        <begin position="1285"/>
        <end position="1300"/>
    </location>
</feature>
<proteinExistence type="predicted"/>
<feature type="compositionally biased region" description="Low complexity" evidence="1">
    <location>
        <begin position="1437"/>
        <end position="1448"/>
    </location>
</feature>
<feature type="region of interest" description="Disordered" evidence="1">
    <location>
        <begin position="1433"/>
        <end position="1453"/>
    </location>
</feature>
<feature type="region of interest" description="Disordered" evidence="1">
    <location>
        <begin position="838"/>
        <end position="866"/>
    </location>
</feature>
<feature type="region of interest" description="Disordered" evidence="1">
    <location>
        <begin position="154"/>
        <end position="213"/>
    </location>
</feature>
<name>A0A836KCT4_9TRYP</name>
<feature type="compositionally biased region" description="Low complexity" evidence="1">
    <location>
        <begin position="25"/>
        <end position="40"/>
    </location>
</feature>
<feature type="region of interest" description="Disordered" evidence="1">
    <location>
        <begin position="350"/>
        <end position="439"/>
    </location>
</feature>
<feature type="compositionally biased region" description="Polar residues" evidence="1">
    <location>
        <begin position="356"/>
        <end position="398"/>
    </location>
</feature>
<feature type="compositionally biased region" description="Low complexity" evidence="1">
    <location>
        <begin position="168"/>
        <end position="186"/>
    </location>
</feature>
<feature type="compositionally biased region" description="Low complexity" evidence="1">
    <location>
        <begin position="730"/>
        <end position="745"/>
    </location>
</feature>
<reference evidence="3" key="2">
    <citation type="journal article" date="2021" name="Sci. Data">
        <title>Chromosome-scale genome sequencing, assembly and annotation of six genomes from subfamily Leishmaniinae.</title>
        <authorList>
            <person name="Almutairi H."/>
            <person name="Urbaniak M.D."/>
            <person name="Bates M.D."/>
            <person name="Jariyapan N."/>
            <person name="Kwakye-Nuako G."/>
            <person name="Thomaz Soccol V."/>
            <person name="Al-Salem W.S."/>
            <person name="Dillon R.J."/>
            <person name="Bates P.A."/>
            <person name="Gatherer D."/>
        </authorList>
    </citation>
    <scope>NUCLEOTIDE SEQUENCE [LARGE SCALE GENOMIC DNA]</scope>
</reference>
<dbReference type="EMBL" id="JAFHLR010000035">
    <property type="protein sequence ID" value="KAG5466100.1"/>
    <property type="molecule type" value="Genomic_DNA"/>
</dbReference>
<comment type="caution">
    <text evidence="2">The sequence shown here is derived from an EMBL/GenBank/DDBJ whole genome shotgun (WGS) entry which is preliminary data.</text>
</comment>
<feature type="region of interest" description="Disordered" evidence="1">
    <location>
        <begin position="1200"/>
        <end position="1244"/>
    </location>
</feature>
<feature type="region of interest" description="Disordered" evidence="1">
    <location>
        <begin position="626"/>
        <end position="653"/>
    </location>
</feature>
<gene>
    <name evidence="2" type="ORF">LSCM4_01242</name>
</gene>
<organism evidence="2 3">
    <name type="scientific">Leishmania orientalis</name>
    <dbReference type="NCBI Taxonomy" id="2249476"/>
    <lineage>
        <taxon>Eukaryota</taxon>
        <taxon>Discoba</taxon>
        <taxon>Euglenozoa</taxon>
        <taxon>Kinetoplastea</taxon>
        <taxon>Metakinetoplastina</taxon>
        <taxon>Trypanosomatida</taxon>
        <taxon>Trypanosomatidae</taxon>
        <taxon>Leishmaniinae</taxon>
        <taxon>Leishmania</taxon>
    </lineage>
</organism>
<feature type="compositionally biased region" description="Low complexity" evidence="1">
    <location>
        <begin position="264"/>
        <end position="282"/>
    </location>
</feature>
<feature type="region of interest" description="Disordered" evidence="1">
    <location>
        <begin position="263"/>
        <end position="282"/>
    </location>
</feature>
<evidence type="ECO:0000313" key="2">
    <source>
        <dbReference type="EMBL" id="KAG5466100.1"/>
    </source>
</evidence>
<evidence type="ECO:0000313" key="3">
    <source>
        <dbReference type="Proteomes" id="UP000674143"/>
    </source>
</evidence>
<dbReference type="RefSeq" id="XP_067058990.1">
    <property type="nucleotide sequence ID" value="XM_067203299.1"/>
</dbReference>
<feature type="compositionally biased region" description="Polar residues" evidence="1">
    <location>
        <begin position="410"/>
        <end position="429"/>
    </location>
</feature>
<feature type="compositionally biased region" description="Low complexity" evidence="1">
    <location>
        <begin position="546"/>
        <end position="557"/>
    </location>
</feature>
<feature type="region of interest" description="Disordered" evidence="1">
    <location>
        <begin position="1273"/>
        <end position="1325"/>
    </location>
</feature>
<dbReference type="KEGG" id="loi:92357233"/>
<dbReference type="GeneID" id="92357233"/>
<feature type="region of interest" description="Disordered" evidence="1">
    <location>
        <begin position="1"/>
        <end position="42"/>
    </location>
</feature>
<dbReference type="Proteomes" id="UP000674143">
    <property type="component" value="Unassembled WGS sequence"/>
</dbReference>
<reference evidence="3" key="1">
    <citation type="journal article" date="2021" name="Microbiol. Resour. Announc.">
        <title>LGAAP: Leishmaniinae Genome Assembly and Annotation Pipeline.</title>
        <authorList>
            <person name="Almutairi H."/>
            <person name="Urbaniak M.D."/>
            <person name="Bates M.D."/>
            <person name="Jariyapan N."/>
            <person name="Kwakye-Nuako G."/>
            <person name="Thomaz-Soccol V."/>
            <person name="Al-Salem W.S."/>
            <person name="Dillon R.J."/>
            <person name="Bates P.A."/>
            <person name="Gatherer D."/>
        </authorList>
    </citation>
    <scope>NUCLEOTIDE SEQUENCE [LARGE SCALE GENOMIC DNA]</scope>
</reference>
<feature type="region of interest" description="Disordered" evidence="1">
    <location>
        <begin position="546"/>
        <end position="580"/>
    </location>
</feature>
<evidence type="ECO:0000256" key="1">
    <source>
        <dbReference type="SAM" id="MobiDB-lite"/>
    </source>
</evidence>
<keyword evidence="3" id="KW-1185">Reference proteome</keyword>
<sequence>MSARKLNSAATLSSTAPYPPRRRSSGVLSSSTTGSDQSVSAVSLPSAATAVALTVKKSGTKSRTYTSFTSLAAQQATVVASSDVHAPHVSAKVLAGTNKLTPVRTRAVAAIPLSRTAPPPPVARESVPSLPLPAAAAAVQHASTLSSSTATNMAGAALRPRGSSSTESVTAPPAAVGAPGASPAAANESPKTGLSTSSTAPPPPPTAKPASNHVDASTNLAAAPPAVSVPRAEKLQASGSAPARGLRRLSSVSYNSVKGVNRMPSAAATPSTPAPEAAAAHADPIGAPTARQRASAPTAISSKQNEHLASAAALSAVSTTASGASSSTVAQASLKSSVSSSVIAKRKVLRRAGAGTATSRPQSTATSRRPSLSCTATADSATAPTRDSSVLLPQSRSSGGAAPTLGVESAPSTALNTARTTGPTSANTPTSTYAAVSSSTATRLSRGPVVSEEWARSIIKPGDEKLLYRAAAVAESGFTRTLSSISMSGATTSSAWQVRTMRSLKNDTQLRRAQETVLRQRYGETPTPGWRSAKAASIGAGSAVSVASGGSVSRFGSTVKRSGTRLQHRRGEGEDRQRSFMAVATPRSENEEGVGGGCASHLGTAVDSASPTPSRISDVSINTVKRGSSRLSGGGARPLLEQSTGCTPMPTGLMVQRRSPSLTLFAKPSPRMFSTPSPRGSFRGPELKNILGVSSGPYCAGNEELTRLTSVREEMLHALMYSAPPPAASAAAEESSAAPAVASAPTPNDEGNVDVLKGSAPLLLAMNVGAQAHEIALVSPASPSTGTQSRQRVYSVDLRSGASIDKSAVADAAQPRWRFATGVATPILASSIRQKPGNAVFRAPPESPGAAAEAGATSGVKSARPTLDSSVLASGAPHAASQPTPRQPRRPAVMVKLSSLQSPSVVAERVRLELVRHEQQQLAMACSGQAGAAAHPSKATAGQLLTATSIEAEARRLLLDPFFPLISEENYQRLVLQNNEYKARKELLASIRATQTAAALSHSCGSPPPVPPLDVGAVPRAARALEMDLAEADEPAPARPLTAAALASTRAPTAAAVTPLSPSATLASAAITGSTPPRRPSVQYGGPVPCATFSPPRATSPSSNTSNLTSPTAGAATAFSARDGKLHVNAVIPSEKLGSIKSLTAGAVWYAASELTAPSAAQPFLNASLLASTAGGVEAGGTSSSPTCLRSTSLTASCSSSRNVTRRSSLLRNAQQHPQLQTTATVTPSRSHSTDDEGSTASDEAVDLAEGELYKALPHWGPFRTSHAAALSASDAAGQKRATKRVTSTAGTTASRTKATAANKKLAHGETASALSSTGSIPSLPSMAPVLSPAMAEELRAYMHVFLKRYRGVDAVVAEEMGPVPESPLALQRAIRHSLRLSNGHSARVMDEEEAVELDDPLDDGSYHSQNVQYVLDLVGSLLQSETSFCEDDAEQTASGAPPSTAAAERQKKKRVTGAELIALVMGRPTQSFGKGMADSTAPDCIRSDAGRAATPQPIFKLRDPELRAVELMFVSDAS</sequence>
<protein>
    <submittedName>
        <fullName evidence="2">Uncharacterized protein</fullName>
    </submittedName>
</protein>
<feature type="compositionally biased region" description="Low complexity" evidence="1">
    <location>
        <begin position="848"/>
        <end position="859"/>
    </location>
</feature>
<feature type="compositionally biased region" description="Low complexity" evidence="1">
    <location>
        <begin position="430"/>
        <end position="439"/>
    </location>
</feature>
<feature type="compositionally biased region" description="Polar residues" evidence="1">
    <location>
        <begin position="1206"/>
        <end position="1231"/>
    </location>
</feature>
<feature type="region of interest" description="Disordered" evidence="1">
    <location>
        <begin position="730"/>
        <end position="750"/>
    </location>
</feature>
<accession>A0A836KCT4</accession>
<feature type="compositionally biased region" description="Basic and acidic residues" evidence="1">
    <location>
        <begin position="569"/>
        <end position="578"/>
    </location>
</feature>